<name>A0ABV0FS75_9GAMM</name>
<reference evidence="1 2" key="1">
    <citation type="submission" date="2024-05" db="EMBL/GenBank/DDBJ databases">
        <title>Genome sequencing of Marine Estuary Bacteria, Shewanella vesiculosa and S. baltica, and Pseudomonas syringae.</title>
        <authorList>
            <person name="Gurung A."/>
            <person name="Maclea K.S."/>
        </authorList>
    </citation>
    <scope>NUCLEOTIDE SEQUENCE [LARGE SCALE GENOMIC DNA]</scope>
    <source>
        <strain evidence="1 2">1A</strain>
    </source>
</reference>
<protein>
    <submittedName>
        <fullName evidence="1">Uncharacterized protein</fullName>
    </submittedName>
</protein>
<evidence type="ECO:0000313" key="2">
    <source>
        <dbReference type="Proteomes" id="UP001477278"/>
    </source>
</evidence>
<evidence type="ECO:0000313" key="1">
    <source>
        <dbReference type="EMBL" id="MEO3682468.1"/>
    </source>
</evidence>
<proteinExistence type="predicted"/>
<dbReference type="RefSeq" id="WP_347690087.1">
    <property type="nucleotide sequence ID" value="NZ_JBDPZN010000002.1"/>
</dbReference>
<organism evidence="1 2">
    <name type="scientific">Shewanella vesiculosa</name>
    <dbReference type="NCBI Taxonomy" id="518738"/>
    <lineage>
        <taxon>Bacteria</taxon>
        <taxon>Pseudomonadati</taxon>
        <taxon>Pseudomonadota</taxon>
        <taxon>Gammaproteobacteria</taxon>
        <taxon>Alteromonadales</taxon>
        <taxon>Shewanellaceae</taxon>
        <taxon>Shewanella</taxon>
    </lineage>
</organism>
<gene>
    <name evidence="1" type="ORF">ABHN84_09210</name>
</gene>
<comment type="caution">
    <text evidence="1">The sequence shown here is derived from an EMBL/GenBank/DDBJ whole genome shotgun (WGS) entry which is preliminary data.</text>
</comment>
<accession>A0ABV0FS75</accession>
<sequence length="102" mass="11932">MHPKKYSTQQAVGDRWKRQYIVMKKVKEGRSEMAVVKSQIGTLHSHIDDIKATQKEMNGKLDELYNYNPSLVIWDFLQTKRMLCRIEALLTLVGIDPQKLRT</sequence>
<keyword evidence="2" id="KW-1185">Reference proteome</keyword>
<dbReference type="EMBL" id="JBDPZN010000002">
    <property type="protein sequence ID" value="MEO3682468.1"/>
    <property type="molecule type" value="Genomic_DNA"/>
</dbReference>
<dbReference type="Proteomes" id="UP001477278">
    <property type="component" value="Unassembled WGS sequence"/>
</dbReference>